<keyword evidence="1" id="KW-1133">Transmembrane helix</keyword>
<feature type="transmembrane region" description="Helical" evidence="1">
    <location>
        <begin position="60"/>
        <end position="78"/>
    </location>
</feature>
<evidence type="ECO:0000256" key="1">
    <source>
        <dbReference type="SAM" id="Phobius"/>
    </source>
</evidence>
<organism evidence="2 3">
    <name type="scientific">Candidatus Staskawiczbacteria bacterium RIFCSPHIGHO2_12_FULL_38_11</name>
    <dbReference type="NCBI Taxonomy" id="1802209"/>
    <lineage>
        <taxon>Bacteria</taxon>
        <taxon>Candidatus Staskawicziibacteriota</taxon>
    </lineage>
</organism>
<dbReference type="Proteomes" id="UP000179214">
    <property type="component" value="Unassembled WGS sequence"/>
</dbReference>
<evidence type="ECO:0000313" key="2">
    <source>
        <dbReference type="EMBL" id="OGZ70775.1"/>
    </source>
</evidence>
<sequence>MNEQKLENQENYRTEYKEVATNHRFYASLRFIVAAFTTTIQSALFTLYNQAQQQVPLQGHIIVIPLIGLIMMFAIFAIEQRNISLFRAMLQRGKELEFYLGLNNGQFSRLSQPELVHPTGWKKLLTHTLGVRLIYGMIFVLWIMLLIF</sequence>
<feature type="transmembrane region" description="Helical" evidence="1">
    <location>
        <begin position="27"/>
        <end position="48"/>
    </location>
</feature>
<accession>A0A1G2I7U3</accession>
<comment type="caution">
    <text evidence="2">The sequence shown here is derived from an EMBL/GenBank/DDBJ whole genome shotgun (WGS) entry which is preliminary data.</text>
</comment>
<protein>
    <submittedName>
        <fullName evidence="2">Uncharacterized protein</fullName>
    </submittedName>
</protein>
<dbReference type="AlphaFoldDB" id="A0A1G2I7U3"/>
<name>A0A1G2I7U3_9BACT</name>
<evidence type="ECO:0000313" key="3">
    <source>
        <dbReference type="Proteomes" id="UP000179214"/>
    </source>
</evidence>
<dbReference type="EMBL" id="MHOV01000002">
    <property type="protein sequence ID" value="OGZ70775.1"/>
    <property type="molecule type" value="Genomic_DNA"/>
</dbReference>
<proteinExistence type="predicted"/>
<feature type="transmembrane region" description="Helical" evidence="1">
    <location>
        <begin position="129"/>
        <end position="147"/>
    </location>
</feature>
<gene>
    <name evidence="2" type="ORF">A3F47_00050</name>
</gene>
<keyword evidence="1" id="KW-0472">Membrane</keyword>
<keyword evidence="1" id="KW-0812">Transmembrane</keyword>
<reference evidence="2 3" key="1">
    <citation type="journal article" date="2016" name="Nat. Commun.">
        <title>Thousands of microbial genomes shed light on interconnected biogeochemical processes in an aquifer system.</title>
        <authorList>
            <person name="Anantharaman K."/>
            <person name="Brown C.T."/>
            <person name="Hug L.A."/>
            <person name="Sharon I."/>
            <person name="Castelle C.J."/>
            <person name="Probst A.J."/>
            <person name="Thomas B.C."/>
            <person name="Singh A."/>
            <person name="Wilkins M.J."/>
            <person name="Karaoz U."/>
            <person name="Brodie E.L."/>
            <person name="Williams K.H."/>
            <person name="Hubbard S.S."/>
            <person name="Banfield J.F."/>
        </authorList>
    </citation>
    <scope>NUCLEOTIDE SEQUENCE [LARGE SCALE GENOMIC DNA]</scope>
</reference>